<evidence type="ECO:0008006" key="4">
    <source>
        <dbReference type="Google" id="ProtNLM"/>
    </source>
</evidence>
<keyword evidence="3" id="KW-1185">Reference proteome</keyword>
<feature type="signal peptide" evidence="1">
    <location>
        <begin position="1"/>
        <end position="26"/>
    </location>
</feature>
<dbReference type="EMBL" id="KQ086670">
    <property type="protein sequence ID" value="KLO04161.1"/>
    <property type="molecule type" value="Genomic_DNA"/>
</dbReference>
<dbReference type="AlphaFoldDB" id="A0A0H2RGZ5"/>
<proteinExistence type="predicted"/>
<sequence>MSSTLSSPSLLLRLCVSLLTANAAQSQWCVSCYHAGFIILSRVDLLLFQSLTQLSRHVV</sequence>
<name>A0A0H2RGZ5_9AGAM</name>
<organism evidence="2 3">
    <name type="scientific">Schizopora paradoxa</name>
    <dbReference type="NCBI Taxonomy" id="27342"/>
    <lineage>
        <taxon>Eukaryota</taxon>
        <taxon>Fungi</taxon>
        <taxon>Dikarya</taxon>
        <taxon>Basidiomycota</taxon>
        <taxon>Agaricomycotina</taxon>
        <taxon>Agaricomycetes</taxon>
        <taxon>Hymenochaetales</taxon>
        <taxon>Schizoporaceae</taxon>
        <taxon>Schizopora</taxon>
    </lineage>
</organism>
<feature type="non-terminal residue" evidence="2">
    <location>
        <position position="1"/>
    </location>
</feature>
<evidence type="ECO:0000256" key="1">
    <source>
        <dbReference type="SAM" id="SignalP"/>
    </source>
</evidence>
<gene>
    <name evidence="2" type="ORF">SCHPADRAFT_911811</name>
</gene>
<reference evidence="2 3" key="1">
    <citation type="submission" date="2015-04" db="EMBL/GenBank/DDBJ databases">
        <title>Complete genome sequence of Schizopora paradoxa KUC8140, a cosmopolitan wood degrader in East Asia.</title>
        <authorList>
            <consortium name="DOE Joint Genome Institute"/>
            <person name="Min B."/>
            <person name="Park H."/>
            <person name="Jang Y."/>
            <person name="Kim J.-J."/>
            <person name="Kim K.H."/>
            <person name="Pangilinan J."/>
            <person name="Lipzen A."/>
            <person name="Riley R."/>
            <person name="Grigoriev I.V."/>
            <person name="Spatafora J.W."/>
            <person name="Choi I.-G."/>
        </authorList>
    </citation>
    <scope>NUCLEOTIDE SEQUENCE [LARGE SCALE GENOMIC DNA]</scope>
    <source>
        <strain evidence="2 3">KUC8140</strain>
    </source>
</reference>
<protein>
    <recommendedName>
        <fullName evidence="4">Secreted protein</fullName>
    </recommendedName>
</protein>
<keyword evidence="1" id="KW-0732">Signal</keyword>
<evidence type="ECO:0000313" key="2">
    <source>
        <dbReference type="EMBL" id="KLO04161.1"/>
    </source>
</evidence>
<dbReference type="Proteomes" id="UP000053477">
    <property type="component" value="Unassembled WGS sequence"/>
</dbReference>
<accession>A0A0H2RGZ5</accession>
<evidence type="ECO:0000313" key="3">
    <source>
        <dbReference type="Proteomes" id="UP000053477"/>
    </source>
</evidence>
<feature type="chain" id="PRO_5005201512" description="Secreted protein" evidence="1">
    <location>
        <begin position="27"/>
        <end position="59"/>
    </location>
</feature>
<dbReference type="InParanoid" id="A0A0H2RGZ5"/>